<dbReference type="RefSeq" id="WP_344827792.1">
    <property type="nucleotide sequence ID" value="NZ_BAABEZ010000024.1"/>
</dbReference>
<proteinExistence type="predicted"/>
<dbReference type="EMBL" id="BAABEZ010000024">
    <property type="protein sequence ID" value="GAA4457885.1"/>
    <property type="molecule type" value="Genomic_DNA"/>
</dbReference>
<keyword evidence="2" id="KW-1185">Reference proteome</keyword>
<name>A0ABP8N0P6_9BACT</name>
<evidence type="ECO:0000313" key="1">
    <source>
        <dbReference type="EMBL" id="GAA4457885.1"/>
    </source>
</evidence>
<reference evidence="2" key="1">
    <citation type="journal article" date="2019" name="Int. J. Syst. Evol. Microbiol.">
        <title>The Global Catalogue of Microorganisms (GCM) 10K type strain sequencing project: providing services to taxonomists for standard genome sequencing and annotation.</title>
        <authorList>
            <consortium name="The Broad Institute Genomics Platform"/>
            <consortium name="The Broad Institute Genome Sequencing Center for Infectious Disease"/>
            <person name="Wu L."/>
            <person name="Ma J."/>
        </authorList>
    </citation>
    <scope>NUCLEOTIDE SEQUENCE [LARGE SCALE GENOMIC DNA]</scope>
    <source>
        <strain evidence="2">JCM 31921</strain>
    </source>
</reference>
<dbReference type="InterPro" id="IPR032581">
    <property type="entry name" value="DUF4917"/>
</dbReference>
<dbReference type="Proteomes" id="UP001501410">
    <property type="component" value="Unassembled WGS sequence"/>
</dbReference>
<organism evidence="1 2">
    <name type="scientific">Rurimicrobium arvi</name>
    <dbReference type="NCBI Taxonomy" id="2049916"/>
    <lineage>
        <taxon>Bacteria</taxon>
        <taxon>Pseudomonadati</taxon>
        <taxon>Bacteroidota</taxon>
        <taxon>Chitinophagia</taxon>
        <taxon>Chitinophagales</taxon>
        <taxon>Chitinophagaceae</taxon>
        <taxon>Rurimicrobium</taxon>
    </lineage>
</organism>
<evidence type="ECO:0000313" key="2">
    <source>
        <dbReference type="Proteomes" id="UP001501410"/>
    </source>
</evidence>
<accession>A0ABP8N0P6</accession>
<gene>
    <name evidence="1" type="ORF">GCM10023092_25300</name>
</gene>
<dbReference type="Pfam" id="PF16263">
    <property type="entry name" value="DUF4917"/>
    <property type="match status" value="1"/>
</dbReference>
<comment type="caution">
    <text evidence="1">The sequence shown here is derived from an EMBL/GenBank/DDBJ whole genome shotgun (WGS) entry which is preliminary data.</text>
</comment>
<protein>
    <submittedName>
        <fullName evidence="1">DUF4917 family protein</fullName>
    </submittedName>
</protein>
<sequence length="353" mass="40537">MDINSLPTYEQIIETLNKKNRVKHLLFGNGFSMSYDPTIFSYNSLSSFIQNIDDELLKLLFERLKTKNFETIMQQLDSFAEIAEVFQVDAYIIEKIKATNEKLKTSLIDAVRSLHPGHVFSIPEHKSKACHRFLKEYLAKNGFVFSTNYDLLPYWVLMRNSATEDAADVHPNDGFGRELLSDPDDFNSEREYSNDLIWGVNKAGQNVFYLHGALPIFDTGVDIIKEVYNSEHLLMENINERMNRGEYPIFITAGNGNEKLTNIMHNKYLSHCYETLSSIGGSLVTFGFNFGDYDTHVIEAINAAAKQSKDKRLYSVYIGVYSDADIAQIEKIKSKFRVKKIHLYNARTANIWQ</sequence>